<keyword evidence="3" id="KW-0479">Metal-binding</keyword>
<sequence length="248" mass="28526">MKKRMNYISWDDYFLGIAELSAARSKDPNTQVGACIVSEENKILSLGYNGMPAGCNDDEMPWGREGDFLDTKYPFVCHAELNAVLNSNHDLKGSRIYVSLFPCNECAKAIIQSGIKEVIYTCDKYADTDGTKASKMMFKMAGVKTRQIKQEHLVKILPNIKPKRWFLIYKGEGSKMNITPYKSEAEAKEAMRNEYGMYCFYKEGFTCYGDCWIRELDAYVDSPDDGWQRRWVIIPEDELFKNYDTIGF</sequence>
<evidence type="ECO:0000256" key="2">
    <source>
        <dbReference type="ARBA" id="ARBA00006576"/>
    </source>
</evidence>
<evidence type="ECO:0000256" key="6">
    <source>
        <dbReference type="ARBA" id="ARBA00022833"/>
    </source>
</evidence>
<dbReference type="STRING" id="246199.CUS_5148"/>
<dbReference type="eggNOG" id="COG2131">
    <property type="taxonomic scope" value="Bacteria"/>
</dbReference>
<gene>
    <name evidence="8" type="ORF">CUS_5148</name>
</gene>
<feature type="domain" description="CMP/dCMP-type deaminase" evidence="7">
    <location>
        <begin position="9"/>
        <end position="137"/>
    </location>
</feature>
<dbReference type="InterPro" id="IPR002125">
    <property type="entry name" value="CMP_dCMP_dom"/>
</dbReference>
<name>E9S9Q2_RUMAL</name>
<dbReference type="InterPro" id="IPR016192">
    <property type="entry name" value="APOBEC/CMP_deaminase_Zn-bd"/>
</dbReference>
<dbReference type="AlphaFoldDB" id="E9S9Q2"/>
<dbReference type="Pfam" id="PF00383">
    <property type="entry name" value="dCMP_cyt_deam_1"/>
    <property type="match status" value="1"/>
</dbReference>
<reference evidence="8 9" key="1">
    <citation type="submission" date="2011-02" db="EMBL/GenBank/DDBJ databases">
        <authorList>
            <person name="Nelson K.E."/>
            <person name="Sutton G."/>
            <person name="Torralba M."/>
            <person name="Durkin S."/>
            <person name="Harkins D."/>
            <person name="Montgomery R."/>
            <person name="Ziemer C."/>
            <person name="Klaassens E."/>
            <person name="Ocuiv P."/>
            <person name="Morrison M."/>
        </authorList>
    </citation>
    <scope>NUCLEOTIDE SEQUENCE [LARGE SCALE GENOMIC DNA]</scope>
    <source>
        <strain evidence="8 9">8</strain>
    </source>
</reference>
<dbReference type="Proteomes" id="UP000004259">
    <property type="component" value="Unassembled WGS sequence"/>
</dbReference>
<keyword evidence="5" id="KW-0378">Hydrolase</keyword>
<keyword evidence="4" id="KW-0545">Nucleotide biosynthesis</keyword>
<evidence type="ECO:0000259" key="7">
    <source>
        <dbReference type="PROSITE" id="PS51747"/>
    </source>
</evidence>
<dbReference type="EMBL" id="ADKM02000045">
    <property type="protein sequence ID" value="EGC04011.1"/>
    <property type="molecule type" value="Genomic_DNA"/>
</dbReference>
<dbReference type="InterPro" id="IPR035105">
    <property type="entry name" value="Deoxycytidylate_deaminase_dom"/>
</dbReference>
<evidence type="ECO:0000256" key="5">
    <source>
        <dbReference type="ARBA" id="ARBA00022801"/>
    </source>
</evidence>
<dbReference type="GO" id="GO:0008270">
    <property type="term" value="F:zinc ion binding"/>
    <property type="evidence" value="ECO:0007669"/>
    <property type="project" value="InterPro"/>
</dbReference>
<dbReference type="GO" id="GO:0005737">
    <property type="term" value="C:cytoplasm"/>
    <property type="evidence" value="ECO:0007669"/>
    <property type="project" value="TreeGrafter"/>
</dbReference>
<dbReference type="PROSITE" id="PS00903">
    <property type="entry name" value="CYT_DCMP_DEAMINASES_1"/>
    <property type="match status" value="1"/>
</dbReference>
<evidence type="ECO:0000256" key="3">
    <source>
        <dbReference type="ARBA" id="ARBA00022723"/>
    </source>
</evidence>
<dbReference type="GO" id="GO:0009165">
    <property type="term" value="P:nucleotide biosynthetic process"/>
    <property type="evidence" value="ECO:0007669"/>
    <property type="project" value="UniProtKB-KW"/>
</dbReference>
<dbReference type="PANTHER" id="PTHR11086:SF18">
    <property type="entry name" value="DEOXYCYTIDYLATE DEAMINASE"/>
    <property type="match status" value="1"/>
</dbReference>
<comment type="caution">
    <text evidence="8">The sequence shown here is derived from an EMBL/GenBank/DDBJ whole genome shotgun (WGS) entry which is preliminary data.</text>
</comment>
<evidence type="ECO:0000313" key="8">
    <source>
        <dbReference type="EMBL" id="EGC04011.1"/>
    </source>
</evidence>
<keyword evidence="6" id="KW-0862">Zinc</keyword>
<dbReference type="InterPro" id="IPR015517">
    <property type="entry name" value="dCMP_deaminase-rel"/>
</dbReference>
<dbReference type="CDD" id="cd01286">
    <property type="entry name" value="deoxycytidylate_deaminase"/>
    <property type="match status" value="1"/>
</dbReference>
<evidence type="ECO:0000256" key="1">
    <source>
        <dbReference type="ARBA" id="ARBA00001947"/>
    </source>
</evidence>
<dbReference type="FunFam" id="3.40.140.10:FF:000021">
    <property type="entry name" value="Deoxycytidylate deaminase"/>
    <property type="match status" value="1"/>
</dbReference>
<dbReference type="PANTHER" id="PTHR11086">
    <property type="entry name" value="DEOXYCYTIDYLATE DEAMINASE-RELATED"/>
    <property type="match status" value="1"/>
</dbReference>
<dbReference type="Gene3D" id="3.40.140.10">
    <property type="entry name" value="Cytidine Deaminase, domain 2"/>
    <property type="match status" value="1"/>
</dbReference>
<dbReference type="GO" id="GO:0004132">
    <property type="term" value="F:dCMP deaminase activity"/>
    <property type="evidence" value="ECO:0007669"/>
    <property type="project" value="TreeGrafter"/>
</dbReference>
<evidence type="ECO:0000313" key="9">
    <source>
        <dbReference type="Proteomes" id="UP000004259"/>
    </source>
</evidence>
<accession>E9S9Q2</accession>
<proteinExistence type="inferred from homology"/>
<evidence type="ECO:0000256" key="4">
    <source>
        <dbReference type="ARBA" id="ARBA00022727"/>
    </source>
</evidence>
<comment type="similarity">
    <text evidence="2">Belongs to the cytidine and deoxycytidylate deaminase family.</text>
</comment>
<keyword evidence="9" id="KW-1185">Reference proteome</keyword>
<comment type="cofactor">
    <cofactor evidence="1">
        <name>Zn(2+)</name>
        <dbReference type="ChEBI" id="CHEBI:29105"/>
    </cofactor>
</comment>
<dbReference type="PROSITE" id="PS51747">
    <property type="entry name" value="CYT_DCMP_DEAMINASES_2"/>
    <property type="match status" value="1"/>
</dbReference>
<organism evidence="8 9">
    <name type="scientific">Ruminococcus albus 8</name>
    <dbReference type="NCBI Taxonomy" id="246199"/>
    <lineage>
        <taxon>Bacteria</taxon>
        <taxon>Bacillati</taxon>
        <taxon>Bacillota</taxon>
        <taxon>Clostridia</taxon>
        <taxon>Eubacteriales</taxon>
        <taxon>Oscillospiraceae</taxon>
        <taxon>Ruminococcus</taxon>
    </lineage>
</organism>
<protein>
    <submittedName>
        <fullName evidence="8">Cytidine and deoxycytidylate deaminase zinc-binding region</fullName>
    </submittedName>
</protein>
<dbReference type="SUPFAM" id="SSF53927">
    <property type="entry name" value="Cytidine deaminase-like"/>
    <property type="match status" value="1"/>
</dbReference>
<dbReference type="InterPro" id="IPR016193">
    <property type="entry name" value="Cytidine_deaminase-like"/>
</dbReference>